<dbReference type="AlphaFoldDB" id="A0ABD0Y460"/>
<feature type="compositionally biased region" description="Polar residues" evidence="1">
    <location>
        <begin position="109"/>
        <end position="130"/>
    </location>
</feature>
<protein>
    <recommendedName>
        <fullName evidence="2">F-actin binding domain-containing protein</fullName>
    </recommendedName>
</protein>
<dbReference type="EMBL" id="JBFDAA010000016">
    <property type="protein sequence ID" value="KAL1117475.1"/>
    <property type="molecule type" value="Genomic_DNA"/>
</dbReference>
<accession>A0ABD0Y460</accession>
<dbReference type="Proteomes" id="UP001558652">
    <property type="component" value="Unassembled WGS sequence"/>
</dbReference>
<evidence type="ECO:0000313" key="4">
    <source>
        <dbReference type="Proteomes" id="UP001558652"/>
    </source>
</evidence>
<dbReference type="Pfam" id="PF08919">
    <property type="entry name" value="F_actin_bind"/>
    <property type="match status" value="1"/>
</dbReference>
<keyword evidence="4" id="KW-1185">Reference proteome</keyword>
<feature type="compositionally biased region" description="Polar residues" evidence="1">
    <location>
        <begin position="233"/>
        <end position="243"/>
    </location>
</feature>
<comment type="caution">
    <text evidence="3">The sequence shown here is derived from an EMBL/GenBank/DDBJ whole genome shotgun (WGS) entry which is preliminary data.</text>
</comment>
<dbReference type="SMART" id="SM00808">
    <property type="entry name" value="FABD"/>
    <property type="match status" value="1"/>
</dbReference>
<feature type="region of interest" description="Disordered" evidence="1">
    <location>
        <begin position="62"/>
        <end position="163"/>
    </location>
</feature>
<evidence type="ECO:0000313" key="3">
    <source>
        <dbReference type="EMBL" id="KAL1117475.1"/>
    </source>
</evidence>
<feature type="compositionally biased region" description="Pro residues" evidence="1">
    <location>
        <begin position="281"/>
        <end position="298"/>
    </location>
</feature>
<gene>
    <name evidence="3" type="ORF">AAG570_004800</name>
</gene>
<feature type="compositionally biased region" description="Basic and acidic residues" evidence="1">
    <location>
        <begin position="376"/>
        <end position="391"/>
    </location>
</feature>
<feature type="domain" description="F-actin binding" evidence="2">
    <location>
        <begin position="495"/>
        <end position="623"/>
    </location>
</feature>
<dbReference type="Gene3D" id="1.20.120.330">
    <property type="entry name" value="Nucleotidyltransferases domain 2"/>
    <property type="match status" value="1"/>
</dbReference>
<feature type="compositionally biased region" description="Basic and acidic residues" evidence="1">
    <location>
        <begin position="422"/>
        <end position="447"/>
    </location>
</feature>
<proteinExistence type="predicted"/>
<feature type="compositionally biased region" description="Pro residues" evidence="1">
    <location>
        <begin position="357"/>
        <end position="372"/>
    </location>
</feature>
<feature type="compositionally biased region" description="Acidic residues" evidence="1">
    <location>
        <begin position="133"/>
        <end position="143"/>
    </location>
</feature>
<evidence type="ECO:0000256" key="1">
    <source>
        <dbReference type="SAM" id="MobiDB-lite"/>
    </source>
</evidence>
<dbReference type="InterPro" id="IPR015015">
    <property type="entry name" value="F-actin-binding"/>
</dbReference>
<name>A0ABD0Y460_9HEMI</name>
<reference evidence="3 4" key="1">
    <citation type="submission" date="2024-07" db="EMBL/GenBank/DDBJ databases">
        <title>Chromosome-level genome assembly of the water stick insect Ranatra chinensis (Heteroptera: Nepidae).</title>
        <authorList>
            <person name="Liu X."/>
        </authorList>
    </citation>
    <scope>NUCLEOTIDE SEQUENCE [LARGE SCALE GENOMIC DNA]</scope>
    <source>
        <strain evidence="3">Cailab_2021Rc</strain>
        <tissue evidence="3">Muscle</tissue>
    </source>
</reference>
<evidence type="ECO:0000259" key="2">
    <source>
        <dbReference type="SMART" id="SM00808"/>
    </source>
</evidence>
<sequence length="623" mass="66760">MPYKKPHGGSTGNIHSLFHALDQNQRRYKVLFCSTVDSLVNKLSTFSSGPVNKGSIVPLRRTTNRKGKTAPAPPKRTSLLSSCSSFRDSTYADQDPGCVGGAGGESNPDDSSTLNGITKELQSLSASNKGADSEDQMTPDTDDSGAHSYPGQSSGGSAHSKARTYPPKEIAKPQKVVQVAALEVQNVCKAINRYGTLPKGARIGAYLESLRQSGMSEGVTGGGGSGGETPPSQRSGSPRNKQQLPGHMIRSNSSGGFQHHHGGGVPASPRTGTRHSTRGAQPPPSLADLEFPPPPPPEELVEAPFRFGVSLRKREPSTDSCSSAKSEPGANTGGRRGSRPKERPPSPPTAGTQPAVEEPPPPPPPPSPPPLSVPKMELKLVSEIKSAEKATQESTETSPVDFKANLRKVSHEASSNFKAQLKKFEPKKEIEDLKSRLRKVDSSKQEEVPPVSQLEDDGDDKRRSTGSISSLKKLWEGESSPPELGVKERRVWAPEEKPAVPVKPVVKPPSQAIYATPGVLASVLEIGQALETSFNSFKSSSPTSSASWLQLSDKVVLFHSSCLGYVDSIAPLHARFHLRELLTRMESQARQLRSAGSRNQTENAKTLSELQNTYKDVINAVQR</sequence>
<feature type="region of interest" description="Disordered" evidence="1">
    <location>
        <begin position="214"/>
        <end position="482"/>
    </location>
</feature>
<organism evidence="3 4">
    <name type="scientific">Ranatra chinensis</name>
    <dbReference type="NCBI Taxonomy" id="642074"/>
    <lineage>
        <taxon>Eukaryota</taxon>
        <taxon>Metazoa</taxon>
        <taxon>Ecdysozoa</taxon>
        <taxon>Arthropoda</taxon>
        <taxon>Hexapoda</taxon>
        <taxon>Insecta</taxon>
        <taxon>Pterygota</taxon>
        <taxon>Neoptera</taxon>
        <taxon>Paraneoptera</taxon>
        <taxon>Hemiptera</taxon>
        <taxon>Heteroptera</taxon>
        <taxon>Panheteroptera</taxon>
        <taxon>Nepomorpha</taxon>
        <taxon>Nepidae</taxon>
        <taxon>Ranatrinae</taxon>
        <taxon>Ranatra</taxon>
    </lineage>
</organism>